<keyword evidence="1" id="KW-0812">Transmembrane</keyword>
<dbReference type="PANTHER" id="PTHR37938">
    <property type="entry name" value="BLL0215 PROTEIN"/>
    <property type="match status" value="1"/>
</dbReference>
<dbReference type="AlphaFoldDB" id="A0A2W5MVT7"/>
<dbReference type="InterPro" id="IPR005182">
    <property type="entry name" value="YdbS-like_PH"/>
</dbReference>
<dbReference type="Proteomes" id="UP000249417">
    <property type="component" value="Unassembled WGS sequence"/>
</dbReference>
<evidence type="ECO:0000313" key="4">
    <source>
        <dbReference type="Proteomes" id="UP000249417"/>
    </source>
</evidence>
<gene>
    <name evidence="3" type="ORF">DI551_07430</name>
</gene>
<dbReference type="EMBL" id="QFQB01000050">
    <property type="protein sequence ID" value="PZQ45411.1"/>
    <property type="molecule type" value="Genomic_DNA"/>
</dbReference>
<accession>A0A2W5MVT7</accession>
<keyword evidence="1" id="KW-1133">Transmembrane helix</keyword>
<dbReference type="Pfam" id="PF03703">
    <property type="entry name" value="bPH_2"/>
    <property type="match status" value="1"/>
</dbReference>
<name>A0A2W5MVT7_9BACT</name>
<reference evidence="3 4" key="1">
    <citation type="submission" date="2017-08" db="EMBL/GenBank/DDBJ databases">
        <title>Infants hospitalized years apart are colonized by the same room-sourced microbial strains.</title>
        <authorList>
            <person name="Brooks B."/>
            <person name="Olm M.R."/>
            <person name="Firek B.A."/>
            <person name="Baker R."/>
            <person name="Thomas B.C."/>
            <person name="Morowitz M.J."/>
            <person name="Banfield J.F."/>
        </authorList>
    </citation>
    <scope>NUCLEOTIDE SEQUENCE [LARGE SCALE GENOMIC DNA]</scope>
    <source>
        <strain evidence="3">S2_005_002_R2_29</strain>
    </source>
</reference>
<protein>
    <recommendedName>
        <fullName evidence="2">YdbS-like PH domain-containing protein</fullName>
    </recommendedName>
</protein>
<comment type="caution">
    <text evidence="3">The sequence shown here is derived from an EMBL/GenBank/DDBJ whole genome shotgun (WGS) entry which is preliminary data.</text>
</comment>
<feature type="domain" description="YdbS-like PH" evidence="2">
    <location>
        <begin position="102"/>
        <end position="175"/>
    </location>
</feature>
<evidence type="ECO:0000259" key="2">
    <source>
        <dbReference type="Pfam" id="PF03703"/>
    </source>
</evidence>
<organism evidence="3 4">
    <name type="scientific">Micavibrio aeruginosavorus</name>
    <dbReference type="NCBI Taxonomy" id="349221"/>
    <lineage>
        <taxon>Bacteria</taxon>
        <taxon>Pseudomonadati</taxon>
        <taxon>Bdellovibrionota</taxon>
        <taxon>Bdellovibrionia</taxon>
        <taxon>Bdellovibrionales</taxon>
        <taxon>Pseudobdellovibrionaceae</taxon>
        <taxon>Micavibrio</taxon>
    </lineage>
</organism>
<sequence length="181" mass="20560">MDYVRQSLTEDEELVHVAHFHWMYTFGAVMNIIFGVLLAVFIIVGSILVQPHLPGFFKFDIPPDANWIETVRGVHPGIKIIAFLVFAMGMLRYAHMMIIKSTTEIAITNKRLIYKRGLVARFVGEMNIDRIEGVNVLQGVWGRIFGYGRVMVRGMGVGEVVLPSIEEPIRFRKAIEKARSV</sequence>
<dbReference type="PANTHER" id="PTHR37938:SF1">
    <property type="entry name" value="BLL0215 PROTEIN"/>
    <property type="match status" value="1"/>
</dbReference>
<proteinExistence type="predicted"/>
<feature type="transmembrane region" description="Helical" evidence="1">
    <location>
        <begin position="73"/>
        <end position="91"/>
    </location>
</feature>
<evidence type="ECO:0000256" key="1">
    <source>
        <dbReference type="SAM" id="Phobius"/>
    </source>
</evidence>
<keyword evidence="1" id="KW-0472">Membrane</keyword>
<evidence type="ECO:0000313" key="3">
    <source>
        <dbReference type="EMBL" id="PZQ45411.1"/>
    </source>
</evidence>
<feature type="transmembrane region" description="Helical" evidence="1">
    <location>
        <begin position="28"/>
        <end position="53"/>
    </location>
</feature>